<evidence type="ECO:0000256" key="1">
    <source>
        <dbReference type="SAM" id="Phobius"/>
    </source>
</evidence>
<dbReference type="AlphaFoldDB" id="A0A1H9ZM50"/>
<keyword evidence="3" id="KW-1185">Reference proteome</keyword>
<keyword evidence="1" id="KW-0472">Membrane</keyword>
<keyword evidence="1" id="KW-1133">Transmembrane helix</keyword>
<gene>
    <name evidence="2" type="ORF">SAMN05216389_102313</name>
</gene>
<dbReference type="STRING" id="930131.SAMN05216389_102313"/>
<dbReference type="Proteomes" id="UP000198618">
    <property type="component" value="Unassembled WGS sequence"/>
</dbReference>
<sequence length="68" mass="8211">MKRVVWDTIKVFVIFIACTFLFYFGLQMMHAEYEQFHRYDPPEGPSVKVFNNDESIIDRLNIFFRLGE</sequence>
<name>A0A1H9ZM50_9BACI</name>
<keyword evidence="1" id="KW-0812">Transmembrane</keyword>
<evidence type="ECO:0000313" key="3">
    <source>
        <dbReference type="Proteomes" id="UP000198618"/>
    </source>
</evidence>
<dbReference type="RefSeq" id="WP_090867010.1">
    <property type="nucleotide sequence ID" value="NZ_FOHE01000002.1"/>
</dbReference>
<dbReference type="Pfam" id="PF14004">
    <property type="entry name" value="DUF4227"/>
    <property type="match status" value="1"/>
</dbReference>
<dbReference type="EMBL" id="FOHE01000002">
    <property type="protein sequence ID" value="SES81897.1"/>
    <property type="molecule type" value="Genomic_DNA"/>
</dbReference>
<evidence type="ECO:0008006" key="4">
    <source>
        <dbReference type="Google" id="ProtNLM"/>
    </source>
</evidence>
<reference evidence="2 3" key="1">
    <citation type="submission" date="2016-10" db="EMBL/GenBank/DDBJ databases">
        <authorList>
            <person name="de Groot N.N."/>
        </authorList>
    </citation>
    <scope>NUCLEOTIDE SEQUENCE [LARGE SCALE GENOMIC DNA]</scope>
    <source>
        <strain evidence="2 3">IBRC-M 10780</strain>
    </source>
</reference>
<accession>A0A1H9ZM50</accession>
<dbReference type="InterPro" id="IPR025321">
    <property type="entry name" value="DUF4227"/>
</dbReference>
<dbReference type="OrthoDB" id="2691647at2"/>
<organism evidence="2 3">
    <name type="scientific">Oceanobacillus limi</name>
    <dbReference type="NCBI Taxonomy" id="930131"/>
    <lineage>
        <taxon>Bacteria</taxon>
        <taxon>Bacillati</taxon>
        <taxon>Bacillota</taxon>
        <taxon>Bacilli</taxon>
        <taxon>Bacillales</taxon>
        <taxon>Bacillaceae</taxon>
        <taxon>Oceanobacillus</taxon>
    </lineage>
</organism>
<evidence type="ECO:0000313" key="2">
    <source>
        <dbReference type="EMBL" id="SES81897.1"/>
    </source>
</evidence>
<proteinExistence type="predicted"/>
<feature type="transmembrane region" description="Helical" evidence="1">
    <location>
        <begin position="6"/>
        <end position="26"/>
    </location>
</feature>
<protein>
    <recommendedName>
        <fullName evidence="4">DUF4227 domain-containing protein</fullName>
    </recommendedName>
</protein>